<reference evidence="1" key="1">
    <citation type="submission" date="2014-12" db="EMBL/GenBank/DDBJ databases">
        <title>Insight into the proteome of Arion vulgaris.</title>
        <authorList>
            <person name="Aradska J."/>
            <person name="Bulat T."/>
            <person name="Smidak R."/>
            <person name="Sarate P."/>
            <person name="Gangsoo J."/>
            <person name="Sialana F."/>
            <person name="Bilban M."/>
            <person name="Lubec G."/>
        </authorList>
    </citation>
    <scope>NUCLEOTIDE SEQUENCE</scope>
    <source>
        <tissue evidence="1">Skin</tissue>
    </source>
</reference>
<organism evidence="1">
    <name type="scientific">Arion vulgaris</name>
    <dbReference type="NCBI Taxonomy" id="1028688"/>
    <lineage>
        <taxon>Eukaryota</taxon>
        <taxon>Metazoa</taxon>
        <taxon>Spiralia</taxon>
        <taxon>Lophotrochozoa</taxon>
        <taxon>Mollusca</taxon>
        <taxon>Gastropoda</taxon>
        <taxon>Heterobranchia</taxon>
        <taxon>Euthyneura</taxon>
        <taxon>Panpulmonata</taxon>
        <taxon>Eupulmonata</taxon>
        <taxon>Stylommatophora</taxon>
        <taxon>Helicina</taxon>
        <taxon>Arionoidea</taxon>
        <taxon>Arionidae</taxon>
        <taxon>Arion</taxon>
    </lineage>
</organism>
<feature type="non-terminal residue" evidence="1">
    <location>
        <position position="59"/>
    </location>
</feature>
<accession>A0A0B6XUZ0</accession>
<dbReference type="AlphaFoldDB" id="A0A0B6XUZ0"/>
<evidence type="ECO:0000313" key="1">
    <source>
        <dbReference type="EMBL" id="CEK47724.1"/>
    </source>
</evidence>
<gene>
    <name evidence="1" type="primary">ORF2080</name>
</gene>
<sequence length="59" mass="6730">MSSNPGRTILFTSEFFKETPMIVAEARKFVLCAISRQVCVPLLRRGTKTYEVTTWCSEV</sequence>
<proteinExistence type="predicted"/>
<name>A0A0B6XUZ0_9EUPU</name>
<dbReference type="EMBL" id="HACG01000859">
    <property type="protein sequence ID" value="CEK47724.1"/>
    <property type="molecule type" value="Transcribed_RNA"/>
</dbReference>
<protein>
    <submittedName>
        <fullName evidence="1">Uncharacterized protein</fullName>
    </submittedName>
</protein>